<sequence>MKSNKPKQILKQNRTSQISVRMTPMERMLIESRAKSSGYSMSQFMVESSLGKDLKLLSEEEKLAYKNLATYHTNFNRISTLIRHNLDISRELKEVVREIKKQLEVLQNGQ</sequence>
<dbReference type="InterPro" id="IPR053842">
    <property type="entry name" value="NikA-like"/>
</dbReference>
<name>A0ABD5BBZ6_ELIMR</name>
<comment type="caution">
    <text evidence="1">The sequence shown here is derived from an EMBL/GenBank/DDBJ whole genome shotgun (WGS) entry which is preliminary data.</text>
</comment>
<evidence type="ECO:0000313" key="1">
    <source>
        <dbReference type="EMBL" id="MDQ8751079.1"/>
    </source>
</evidence>
<accession>A0ABD5BBZ6</accession>
<protein>
    <submittedName>
        <fullName evidence="1">DUF1778 domain-containing protein</fullName>
    </submittedName>
</protein>
<dbReference type="AlphaFoldDB" id="A0ABD5BBZ6"/>
<evidence type="ECO:0000313" key="2">
    <source>
        <dbReference type="Proteomes" id="UP001239265"/>
    </source>
</evidence>
<dbReference type="RefSeq" id="WP_309047556.1">
    <property type="nucleotide sequence ID" value="NZ_JAUCQJ010000009.1"/>
</dbReference>
<gene>
    <name evidence="1" type="ORF">QT385_20685</name>
</gene>
<organism evidence="1 2">
    <name type="scientific">Elizabethkingia miricola</name>
    <name type="common">Chryseobacterium miricola</name>
    <dbReference type="NCBI Taxonomy" id="172045"/>
    <lineage>
        <taxon>Bacteria</taxon>
        <taxon>Pseudomonadati</taxon>
        <taxon>Bacteroidota</taxon>
        <taxon>Flavobacteriia</taxon>
        <taxon>Flavobacteriales</taxon>
        <taxon>Weeksellaceae</taxon>
        <taxon>Elizabethkingia</taxon>
    </lineage>
</organism>
<dbReference type="EMBL" id="JAUCQJ010000009">
    <property type="protein sequence ID" value="MDQ8751079.1"/>
    <property type="molecule type" value="Genomic_DNA"/>
</dbReference>
<dbReference type="Proteomes" id="UP001239265">
    <property type="component" value="Unassembled WGS sequence"/>
</dbReference>
<proteinExistence type="predicted"/>
<reference evidence="1 2" key="1">
    <citation type="submission" date="2023-06" db="EMBL/GenBank/DDBJ databases">
        <title>Nosocomial Elizabethkingia miricola genome.</title>
        <authorList>
            <person name="Morgado S."/>
            <person name="Fonseca E."/>
            <person name="Freitas F."/>
            <person name="Vicente A.C."/>
        </authorList>
    </citation>
    <scope>NUCLEOTIDE SEQUENCE [LARGE SCALE GENOMIC DNA]</scope>
    <source>
        <strain evidence="1 2">EM15</strain>
    </source>
</reference>
<dbReference type="Gene3D" id="1.20.5.780">
    <property type="entry name" value="Single helix bin"/>
    <property type="match status" value="1"/>
</dbReference>
<dbReference type="Pfam" id="PF21983">
    <property type="entry name" value="NikA-like"/>
    <property type="match status" value="1"/>
</dbReference>